<evidence type="ECO:0000256" key="1">
    <source>
        <dbReference type="SAM" id="MobiDB-lite"/>
    </source>
</evidence>
<feature type="compositionally biased region" description="Polar residues" evidence="1">
    <location>
        <begin position="74"/>
        <end position="84"/>
    </location>
</feature>
<reference evidence="2" key="1">
    <citation type="submission" date="2020-11" db="EMBL/GenBank/DDBJ databases">
        <authorList>
            <person name="Kim M.K."/>
        </authorList>
    </citation>
    <scope>NUCLEOTIDE SEQUENCE</scope>
    <source>
        <strain evidence="2">BT350</strain>
    </source>
</reference>
<feature type="compositionally biased region" description="Basic and acidic residues" evidence="1">
    <location>
        <begin position="97"/>
        <end position="110"/>
    </location>
</feature>
<feature type="region of interest" description="Disordered" evidence="1">
    <location>
        <begin position="74"/>
        <end position="110"/>
    </location>
</feature>
<dbReference type="EMBL" id="JADQDO010000012">
    <property type="protein sequence ID" value="MBF9235355.1"/>
    <property type="molecule type" value="Genomic_DNA"/>
</dbReference>
<dbReference type="Proteomes" id="UP000599312">
    <property type="component" value="Unassembled WGS sequence"/>
</dbReference>
<comment type="caution">
    <text evidence="2">The sequence shown here is derived from an EMBL/GenBank/DDBJ whole genome shotgun (WGS) entry which is preliminary data.</text>
</comment>
<organism evidence="2 3">
    <name type="scientific">Microvirga alba</name>
    <dbReference type="NCBI Taxonomy" id="2791025"/>
    <lineage>
        <taxon>Bacteria</taxon>
        <taxon>Pseudomonadati</taxon>
        <taxon>Pseudomonadota</taxon>
        <taxon>Alphaproteobacteria</taxon>
        <taxon>Hyphomicrobiales</taxon>
        <taxon>Methylobacteriaceae</taxon>
        <taxon>Microvirga</taxon>
    </lineage>
</organism>
<name>A0A931FQ09_9HYPH</name>
<evidence type="ECO:0000313" key="3">
    <source>
        <dbReference type="Proteomes" id="UP000599312"/>
    </source>
</evidence>
<protein>
    <submittedName>
        <fullName evidence="2">Uncharacterized protein</fullName>
    </submittedName>
</protein>
<gene>
    <name evidence="2" type="ORF">I2H38_18455</name>
</gene>
<keyword evidence="3" id="KW-1185">Reference proteome</keyword>
<sequence length="201" mass="22300">MPGIAPQFEPQITCSGGIPSKYRFTMRCSACATTETYEAGRAVSDAEVRRYFDGRGWILGRRRSDDLCSACLETSGNTRPPQSRNESHRHRFVSPVKEADRTTTPADKRHQDTAEILARHLGKPEALAAEVFRPREAQAPHHATLNSSPHPVPPPALSPEMERILSGRICRNFFFPIAPVWPALAGEDEARCSRAGNLIVR</sequence>
<dbReference type="RefSeq" id="WP_196273344.1">
    <property type="nucleotide sequence ID" value="NZ_JADQDO010000012.1"/>
</dbReference>
<dbReference type="AlphaFoldDB" id="A0A931FQ09"/>
<evidence type="ECO:0000313" key="2">
    <source>
        <dbReference type="EMBL" id="MBF9235355.1"/>
    </source>
</evidence>
<accession>A0A931FQ09</accession>
<feature type="region of interest" description="Disordered" evidence="1">
    <location>
        <begin position="140"/>
        <end position="159"/>
    </location>
</feature>
<proteinExistence type="predicted"/>